<protein>
    <submittedName>
        <fullName evidence="3">Undecaprenyl diphosphate synthase</fullName>
        <ecNumber evidence="3">2.5.1.31</ecNumber>
    </submittedName>
</protein>
<evidence type="ECO:0000256" key="1">
    <source>
        <dbReference type="ARBA" id="ARBA00001946"/>
    </source>
</evidence>
<dbReference type="FunFam" id="3.40.1180.10:FF:000001">
    <property type="entry name" value="(2E,6E)-farnesyl-diphosphate-specific ditrans,polycis-undecaprenyl-diphosphate synthase"/>
    <property type="match status" value="1"/>
</dbReference>
<dbReference type="AlphaFoldDB" id="A0A3B1CUE4"/>
<gene>
    <name evidence="3" type="ORF">MNBD_NITROSPIRAE01-1846</name>
</gene>
<dbReference type="InterPro" id="IPR018520">
    <property type="entry name" value="UPP_synth-like_CS"/>
</dbReference>
<dbReference type="GO" id="GO:0008834">
    <property type="term" value="F:ditrans,polycis-undecaprenyl-diphosphate synthase [(2E,6E)-farnesyl-diphosphate specific] activity"/>
    <property type="evidence" value="ECO:0007669"/>
    <property type="project" value="UniProtKB-EC"/>
</dbReference>
<dbReference type="EMBL" id="UOGF01000081">
    <property type="protein sequence ID" value="VAX32002.1"/>
    <property type="molecule type" value="Genomic_DNA"/>
</dbReference>
<dbReference type="PANTHER" id="PTHR10291:SF0">
    <property type="entry name" value="DEHYDRODOLICHYL DIPHOSPHATE SYNTHASE 2"/>
    <property type="match status" value="1"/>
</dbReference>
<reference evidence="3" key="1">
    <citation type="submission" date="2018-06" db="EMBL/GenBank/DDBJ databases">
        <authorList>
            <person name="Zhirakovskaya E."/>
        </authorList>
    </citation>
    <scope>NUCLEOTIDE SEQUENCE</scope>
</reference>
<evidence type="ECO:0000313" key="3">
    <source>
        <dbReference type="EMBL" id="VAX32002.1"/>
    </source>
</evidence>
<dbReference type="PROSITE" id="PS01066">
    <property type="entry name" value="UPP_SYNTHASE"/>
    <property type="match status" value="1"/>
</dbReference>
<dbReference type="GO" id="GO:0016094">
    <property type="term" value="P:polyprenol biosynthetic process"/>
    <property type="evidence" value="ECO:0007669"/>
    <property type="project" value="TreeGrafter"/>
</dbReference>
<dbReference type="NCBIfam" id="NF011405">
    <property type="entry name" value="PRK14830.1"/>
    <property type="match status" value="1"/>
</dbReference>
<name>A0A3B1CUE4_9ZZZZ</name>
<keyword evidence="2 3" id="KW-0808">Transferase</keyword>
<dbReference type="Pfam" id="PF01255">
    <property type="entry name" value="Prenyltransf"/>
    <property type="match status" value="1"/>
</dbReference>
<organism evidence="3">
    <name type="scientific">hydrothermal vent metagenome</name>
    <dbReference type="NCBI Taxonomy" id="652676"/>
    <lineage>
        <taxon>unclassified sequences</taxon>
        <taxon>metagenomes</taxon>
        <taxon>ecological metagenomes</taxon>
    </lineage>
</organism>
<dbReference type="InterPro" id="IPR001441">
    <property type="entry name" value="UPP_synth-like"/>
</dbReference>
<dbReference type="EC" id="2.5.1.31" evidence="3"/>
<sequence length="262" mass="30695">MNPTKKTTQNNAPEKSALLQSLDRENLPKHVAIIMDGNGRWAAQRHLPRIAGHRSGIQSVRKIITFAREIGIKVLTLYAFSNENWNRPAKEITQLMMLLERYLNKELRTMMKNGIRFRALGQIDRLQNSVSQLIRSVEEKTKNNTNMVLVLALSYGGRTEIMDAMKKVYQDLETEKLSIKDLDEQCFSEYLYTKDIPDPDLMIRTSGEIRVSNFLLWQVAYTELYFTKTLWPDFRERDFLLALRDYQGRERRFGLVSREKQD</sequence>
<evidence type="ECO:0000256" key="2">
    <source>
        <dbReference type="ARBA" id="ARBA00022679"/>
    </source>
</evidence>
<dbReference type="PANTHER" id="PTHR10291">
    <property type="entry name" value="DEHYDRODOLICHYL DIPHOSPHATE SYNTHASE FAMILY MEMBER"/>
    <property type="match status" value="1"/>
</dbReference>
<dbReference type="InterPro" id="IPR036424">
    <property type="entry name" value="UPP_synth-like_sf"/>
</dbReference>
<dbReference type="Gene3D" id="3.40.1180.10">
    <property type="entry name" value="Decaprenyl diphosphate synthase-like"/>
    <property type="match status" value="1"/>
</dbReference>
<accession>A0A3B1CUE4</accession>
<dbReference type="NCBIfam" id="TIGR00055">
    <property type="entry name" value="uppS"/>
    <property type="match status" value="1"/>
</dbReference>
<proteinExistence type="inferred from homology"/>
<comment type="cofactor">
    <cofactor evidence="1">
        <name>Mg(2+)</name>
        <dbReference type="ChEBI" id="CHEBI:18420"/>
    </cofactor>
</comment>
<dbReference type="CDD" id="cd00475">
    <property type="entry name" value="Cis_IPPS"/>
    <property type="match status" value="1"/>
</dbReference>
<dbReference type="HAMAP" id="MF_01139">
    <property type="entry name" value="ISPT"/>
    <property type="match status" value="1"/>
</dbReference>
<dbReference type="SUPFAM" id="SSF64005">
    <property type="entry name" value="Undecaprenyl diphosphate synthase"/>
    <property type="match status" value="1"/>
</dbReference>